<protein>
    <submittedName>
        <fullName evidence="3">DUF2062 domain-containing protein</fullName>
    </submittedName>
</protein>
<evidence type="ECO:0000313" key="3">
    <source>
        <dbReference type="EMBL" id="MXV15308.1"/>
    </source>
</evidence>
<reference evidence="3 4" key="1">
    <citation type="submission" date="2019-11" db="EMBL/GenBank/DDBJ databases">
        <title>Pedobacter sp. HMF7056 Genome sequencing and assembly.</title>
        <authorList>
            <person name="Kang H."/>
            <person name="Kim H."/>
            <person name="Joh K."/>
        </authorList>
    </citation>
    <scope>NUCLEOTIDE SEQUENCE [LARGE SCALE GENOMIC DNA]</scope>
    <source>
        <strain evidence="3 4">HMF7056</strain>
    </source>
</reference>
<sequence>MFAKLFQKVRGFLTMGITPHKLALASAWGLCIGIIPLLGSTTVLSITLSLVLRINLAVNQLVCHLVYPLQLLLFIPYLKFGTTLLSDRKFNYTLADITSMITKDPWHAITTLFVVNMFGLLLWLLTCPFLFAGMYYGSKAAFARLERRKAGQRD</sequence>
<organism evidence="3 4">
    <name type="scientific">Hufsiella ginkgonis</name>
    <dbReference type="NCBI Taxonomy" id="2695274"/>
    <lineage>
        <taxon>Bacteria</taxon>
        <taxon>Pseudomonadati</taxon>
        <taxon>Bacteroidota</taxon>
        <taxon>Sphingobacteriia</taxon>
        <taxon>Sphingobacteriales</taxon>
        <taxon>Sphingobacteriaceae</taxon>
        <taxon>Hufsiella</taxon>
    </lineage>
</organism>
<gene>
    <name evidence="3" type="ORF">GS398_08340</name>
</gene>
<evidence type="ECO:0000256" key="1">
    <source>
        <dbReference type="SAM" id="Phobius"/>
    </source>
</evidence>
<name>A0A7K1XWY2_9SPHI</name>
<keyword evidence="1" id="KW-0812">Transmembrane</keyword>
<dbReference type="PANTHER" id="PTHR35102">
    <property type="entry name" value="E3 UBIQUITIN-PROTEIN LIGASE"/>
    <property type="match status" value="1"/>
</dbReference>
<feature type="transmembrane region" description="Helical" evidence="1">
    <location>
        <begin position="64"/>
        <end position="86"/>
    </location>
</feature>
<dbReference type="PANTHER" id="PTHR35102:SF1">
    <property type="entry name" value="E3 UBIQUITIN-PROTEIN LIGASE"/>
    <property type="match status" value="1"/>
</dbReference>
<dbReference type="InterPro" id="IPR018639">
    <property type="entry name" value="DUF2062"/>
</dbReference>
<accession>A0A7K1XWY2</accession>
<dbReference type="Pfam" id="PF09835">
    <property type="entry name" value="DUF2062"/>
    <property type="match status" value="1"/>
</dbReference>
<evidence type="ECO:0000259" key="2">
    <source>
        <dbReference type="Pfam" id="PF09835"/>
    </source>
</evidence>
<proteinExistence type="predicted"/>
<dbReference type="Proteomes" id="UP000451233">
    <property type="component" value="Unassembled WGS sequence"/>
</dbReference>
<keyword evidence="1" id="KW-0472">Membrane</keyword>
<feature type="domain" description="DUF2062" evidence="2">
    <location>
        <begin position="13"/>
        <end position="143"/>
    </location>
</feature>
<dbReference type="EMBL" id="WVHS01000002">
    <property type="protein sequence ID" value="MXV15308.1"/>
    <property type="molecule type" value="Genomic_DNA"/>
</dbReference>
<dbReference type="AlphaFoldDB" id="A0A7K1XWY2"/>
<feature type="transmembrane region" description="Helical" evidence="1">
    <location>
        <begin position="27"/>
        <end position="52"/>
    </location>
</feature>
<keyword evidence="1" id="KW-1133">Transmembrane helix</keyword>
<comment type="caution">
    <text evidence="3">The sequence shown here is derived from an EMBL/GenBank/DDBJ whole genome shotgun (WGS) entry which is preliminary data.</text>
</comment>
<dbReference type="RefSeq" id="WP_160906311.1">
    <property type="nucleotide sequence ID" value="NZ_WVHS01000002.1"/>
</dbReference>
<keyword evidence="4" id="KW-1185">Reference proteome</keyword>
<evidence type="ECO:0000313" key="4">
    <source>
        <dbReference type="Proteomes" id="UP000451233"/>
    </source>
</evidence>
<feature type="transmembrane region" description="Helical" evidence="1">
    <location>
        <begin position="106"/>
        <end position="137"/>
    </location>
</feature>